<comment type="caution">
    <text evidence="2">The sequence shown here is derived from an EMBL/GenBank/DDBJ whole genome shotgun (WGS) entry which is preliminary data.</text>
</comment>
<feature type="transmembrane region" description="Helical" evidence="1">
    <location>
        <begin position="103"/>
        <end position="123"/>
    </location>
</feature>
<keyword evidence="1" id="KW-0812">Transmembrane</keyword>
<evidence type="ECO:0000313" key="3">
    <source>
        <dbReference type="Proteomes" id="UP000612746"/>
    </source>
</evidence>
<keyword evidence="3" id="KW-1185">Reference proteome</keyword>
<feature type="transmembrane region" description="Helical" evidence="1">
    <location>
        <begin position="14"/>
        <end position="34"/>
    </location>
</feature>
<name>A0A8H7PQV4_9FUNG</name>
<dbReference type="EMBL" id="JAEPRA010000011">
    <property type="protein sequence ID" value="KAG2178632.1"/>
    <property type="molecule type" value="Genomic_DNA"/>
</dbReference>
<keyword evidence="1" id="KW-1133">Transmembrane helix</keyword>
<feature type="transmembrane region" description="Helical" evidence="1">
    <location>
        <begin position="143"/>
        <end position="164"/>
    </location>
</feature>
<proteinExistence type="predicted"/>
<dbReference type="OrthoDB" id="60858at2759"/>
<protein>
    <submittedName>
        <fullName evidence="2">Uncharacterized protein</fullName>
    </submittedName>
</protein>
<accession>A0A8H7PQV4</accession>
<dbReference type="Proteomes" id="UP000612746">
    <property type="component" value="Unassembled WGS sequence"/>
</dbReference>
<dbReference type="PANTHER" id="PTHR37919">
    <property type="entry name" value="PROTEIN CBG05606"/>
    <property type="match status" value="1"/>
</dbReference>
<organism evidence="2 3">
    <name type="scientific">Umbelopsis vinacea</name>
    <dbReference type="NCBI Taxonomy" id="44442"/>
    <lineage>
        <taxon>Eukaryota</taxon>
        <taxon>Fungi</taxon>
        <taxon>Fungi incertae sedis</taxon>
        <taxon>Mucoromycota</taxon>
        <taxon>Mucoromycotina</taxon>
        <taxon>Umbelopsidomycetes</taxon>
        <taxon>Umbelopsidales</taxon>
        <taxon>Umbelopsidaceae</taxon>
        <taxon>Umbelopsis</taxon>
    </lineage>
</organism>
<gene>
    <name evidence="2" type="ORF">INT44_001785</name>
</gene>
<evidence type="ECO:0000256" key="1">
    <source>
        <dbReference type="SAM" id="Phobius"/>
    </source>
</evidence>
<keyword evidence="1" id="KW-0472">Membrane</keyword>
<reference evidence="2" key="1">
    <citation type="submission" date="2020-12" db="EMBL/GenBank/DDBJ databases">
        <title>Metabolic potential, ecology and presence of endohyphal bacteria is reflected in genomic diversity of Mucoromycotina.</title>
        <authorList>
            <person name="Muszewska A."/>
            <person name="Okrasinska A."/>
            <person name="Steczkiewicz K."/>
            <person name="Drgas O."/>
            <person name="Orlowska M."/>
            <person name="Perlinska-Lenart U."/>
            <person name="Aleksandrzak-Piekarczyk T."/>
            <person name="Szatraj K."/>
            <person name="Zielenkiewicz U."/>
            <person name="Pilsyk S."/>
            <person name="Malc E."/>
            <person name="Mieczkowski P."/>
            <person name="Kruszewska J.S."/>
            <person name="Biernat P."/>
            <person name="Pawlowska J."/>
        </authorList>
    </citation>
    <scope>NUCLEOTIDE SEQUENCE</scope>
    <source>
        <strain evidence="2">WA0000051536</strain>
    </source>
</reference>
<dbReference type="PANTHER" id="PTHR37919:SF2">
    <property type="entry name" value="EXPERA DOMAIN-CONTAINING PROTEIN"/>
    <property type="match status" value="1"/>
</dbReference>
<evidence type="ECO:0000313" key="2">
    <source>
        <dbReference type="EMBL" id="KAG2178632.1"/>
    </source>
</evidence>
<sequence length="184" mass="20452">MASTILDSNPPKWIVGWFFLSSLVVFWDAGYCLLRPLSMAGGKYNWIWRPYNLYATVDYFYGPEAIAANDGFTSAQSVMNVVENFVNLTYVYLATNPKINVGFANLVGFSGAVMTLSKTVLYWLNDHCSGWAHTKHNDLQTFITLWVIPNGVWIVVPAIITVVLGTDLVKRMGGVSVASTKKVQ</sequence>
<dbReference type="AlphaFoldDB" id="A0A8H7PQV4"/>